<keyword evidence="4" id="KW-0285">Flavoprotein</keyword>
<dbReference type="SUPFAM" id="SSF51395">
    <property type="entry name" value="FMN-linked oxidoreductases"/>
    <property type="match status" value="1"/>
</dbReference>
<dbReference type="InterPro" id="IPR013785">
    <property type="entry name" value="Aldolase_TIM"/>
</dbReference>
<dbReference type="GO" id="GO:0004152">
    <property type="term" value="F:dihydroorotate dehydrogenase activity"/>
    <property type="evidence" value="ECO:0007669"/>
    <property type="project" value="InterPro"/>
</dbReference>
<name>A0A3P7MY24_CYLGO</name>
<reference evidence="11 12" key="1">
    <citation type="submission" date="2018-11" db="EMBL/GenBank/DDBJ databases">
        <authorList>
            <consortium name="Pathogen Informatics"/>
        </authorList>
    </citation>
    <scope>NUCLEOTIDE SEQUENCE [LARGE SCALE GENOMIC DNA]</scope>
</reference>
<keyword evidence="9" id="KW-0812">Transmembrane</keyword>
<evidence type="ECO:0000256" key="3">
    <source>
        <dbReference type="ARBA" id="ARBA00004725"/>
    </source>
</evidence>
<keyword evidence="9" id="KW-0472">Membrane</keyword>
<keyword evidence="6" id="KW-0665">Pyrimidine biosynthesis</keyword>
<dbReference type="EMBL" id="UYRV01125455">
    <property type="protein sequence ID" value="VDN34814.1"/>
    <property type="molecule type" value="Genomic_DNA"/>
</dbReference>
<comment type="cofactor">
    <cofactor evidence="1">
        <name>FMN</name>
        <dbReference type="ChEBI" id="CHEBI:58210"/>
    </cofactor>
</comment>
<dbReference type="InterPro" id="IPR012135">
    <property type="entry name" value="Dihydroorotate_DH_1_2"/>
</dbReference>
<evidence type="ECO:0000313" key="12">
    <source>
        <dbReference type="Proteomes" id="UP000271889"/>
    </source>
</evidence>
<feature type="non-terminal residue" evidence="11">
    <location>
        <position position="1"/>
    </location>
</feature>
<dbReference type="PANTHER" id="PTHR48109:SF4">
    <property type="entry name" value="DIHYDROOROTATE DEHYDROGENASE (QUINONE), MITOCHONDRIAL"/>
    <property type="match status" value="1"/>
</dbReference>
<dbReference type="OrthoDB" id="14784at2759"/>
<dbReference type="Gene3D" id="3.20.20.70">
    <property type="entry name" value="Aldolase class I"/>
    <property type="match status" value="2"/>
</dbReference>
<dbReference type="GO" id="GO:0005743">
    <property type="term" value="C:mitochondrial inner membrane"/>
    <property type="evidence" value="ECO:0007669"/>
    <property type="project" value="TreeGrafter"/>
</dbReference>
<evidence type="ECO:0000256" key="4">
    <source>
        <dbReference type="ARBA" id="ARBA00022630"/>
    </source>
</evidence>
<dbReference type="AlphaFoldDB" id="A0A3P7MY24"/>
<dbReference type="Proteomes" id="UP000271889">
    <property type="component" value="Unassembled WGS sequence"/>
</dbReference>
<dbReference type="InterPro" id="IPR050074">
    <property type="entry name" value="DHO_dehydrogenase"/>
</dbReference>
<evidence type="ECO:0000256" key="6">
    <source>
        <dbReference type="ARBA" id="ARBA00022975"/>
    </source>
</evidence>
<keyword evidence="9" id="KW-1133">Transmembrane helix</keyword>
<accession>A0A3P7MY24</accession>
<feature type="domain" description="Dihydroorotate dehydrogenase catalytic" evidence="10">
    <location>
        <begin position="58"/>
        <end position="202"/>
    </location>
</feature>
<dbReference type="GO" id="GO:0006207">
    <property type="term" value="P:'de novo' pyrimidine nucleobase biosynthetic process"/>
    <property type="evidence" value="ECO:0007669"/>
    <property type="project" value="TreeGrafter"/>
</dbReference>
<sequence length="274" mass="30798">ARANWKDGFAAFGVNLGRNKVSTDDARWLLFQLGTSFSLLVLFFIVINRSLNHYISARVDYEIGINHFAPYCDYLVINISSPNTPGLRSMQRRADLEQLLLHTKYVLDHMKLETPPKMLLKIAPDLIDSEKKDIAKVVLNPKYGIDGLIVSNTTISRPASLVSDKRAESGGLSGAPLRQMSTECVREMYKYTKGQIPIVGCGVLLRSSSPWVSSHRKSKLHDSLVLSLMFDFLCASYLFSRGFFQIKRELAELLIRDGFTNVSEAVGADHRVKR</sequence>
<keyword evidence="5" id="KW-0288">FMN</keyword>
<dbReference type="InterPro" id="IPR005720">
    <property type="entry name" value="Dihydroorotate_DH_cat"/>
</dbReference>
<comment type="pathway">
    <text evidence="3">Pyrimidine metabolism; UMP biosynthesis via de novo pathway.</text>
</comment>
<comment type="function">
    <text evidence="2">Catalyzes the conversion of dihydroorotate to orotate with quinone as electron acceptor.</text>
</comment>
<dbReference type="Pfam" id="PF01180">
    <property type="entry name" value="DHO_dh"/>
    <property type="match status" value="1"/>
</dbReference>
<keyword evidence="7" id="KW-0560">Oxidoreductase</keyword>
<gene>
    <name evidence="11" type="ORF">CGOC_LOCUS12749</name>
</gene>
<evidence type="ECO:0000256" key="5">
    <source>
        <dbReference type="ARBA" id="ARBA00022643"/>
    </source>
</evidence>
<dbReference type="PANTHER" id="PTHR48109">
    <property type="entry name" value="DIHYDROOROTATE DEHYDROGENASE (QUINONE), MITOCHONDRIAL-RELATED"/>
    <property type="match status" value="1"/>
</dbReference>
<evidence type="ECO:0000256" key="8">
    <source>
        <dbReference type="ARBA" id="ARBA00031623"/>
    </source>
</evidence>
<proteinExistence type="predicted"/>
<dbReference type="GO" id="GO:0044205">
    <property type="term" value="P:'de novo' UMP biosynthetic process"/>
    <property type="evidence" value="ECO:0007669"/>
    <property type="project" value="UniProtKB-UniPathway"/>
</dbReference>
<evidence type="ECO:0000259" key="10">
    <source>
        <dbReference type="Pfam" id="PF01180"/>
    </source>
</evidence>
<organism evidence="11 12">
    <name type="scientific">Cylicostephanus goldi</name>
    <name type="common">Nematode worm</name>
    <dbReference type="NCBI Taxonomy" id="71465"/>
    <lineage>
        <taxon>Eukaryota</taxon>
        <taxon>Metazoa</taxon>
        <taxon>Ecdysozoa</taxon>
        <taxon>Nematoda</taxon>
        <taxon>Chromadorea</taxon>
        <taxon>Rhabditida</taxon>
        <taxon>Rhabditina</taxon>
        <taxon>Rhabditomorpha</taxon>
        <taxon>Strongyloidea</taxon>
        <taxon>Strongylidae</taxon>
        <taxon>Cylicostephanus</taxon>
    </lineage>
</organism>
<dbReference type="UniPathway" id="UPA00070"/>
<evidence type="ECO:0000256" key="7">
    <source>
        <dbReference type="ARBA" id="ARBA00023002"/>
    </source>
</evidence>
<evidence type="ECO:0000256" key="9">
    <source>
        <dbReference type="SAM" id="Phobius"/>
    </source>
</evidence>
<evidence type="ECO:0000313" key="11">
    <source>
        <dbReference type="EMBL" id="VDN34814.1"/>
    </source>
</evidence>
<dbReference type="PIRSF" id="PIRSF000164">
    <property type="entry name" value="DHO_oxidase"/>
    <property type="match status" value="1"/>
</dbReference>
<evidence type="ECO:0000256" key="2">
    <source>
        <dbReference type="ARBA" id="ARBA00003125"/>
    </source>
</evidence>
<feature type="transmembrane region" description="Helical" evidence="9">
    <location>
        <begin position="28"/>
        <end position="48"/>
    </location>
</feature>
<keyword evidence="12" id="KW-1185">Reference proteome</keyword>
<evidence type="ECO:0000256" key="1">
    <source>
        <dbReference type="ARBA" id="ARBA00001917"/>
    </source>
</evidence>
<protein>
    <recommendedName>
        <fullName evidence="8">Dihydroorotate oxidase</fullName>
    </recommendedName>
</protein>